<evidence type="ECO:0000256" key="1">
    <source>
        <dbReference type="ARBA" id="ARBA00004651"/>
    </source>
</evidence>
<dbReference type="Proteomes" id="UP000595253">
    <property type="component" value="Chromosome"/>
</dbReference>
<keyword evidence="8" id="KW-0571">Peptide transport</keyword>
<dbReference type="Pfam" id="PF19300">
    <property type="entry name" value="BPD_transp_1_N"/>
    <property type="match status" value="1"/>
</dbReference>
<organism evidence="15 16">
    <name type="scientific">Lactococcus lactis subsp. cremoris</name>
    <name type="common">Streptococcus cremoris</name>
    <dbReference type="NCBI Taxonomy" id="1359"/>
    <lineage>
        <taxon>Bacteria</taxon>
        <taxon>Bacillati</taxon>
        <taxon>Bacillota</taxon>
        <taxon>Bacilli</taxon>
        <taxon>Lactobacillales</taxon>
        <taxon>Streptococcaceae</taxon>
        <taxon>Lactococcus</taxon>
    </lineage>
</organism>
<dbReference type="FunFam" id="3.40.50.300:FF:000016">
    <property type="entry name" value="Oligopeptide ABC transporter ATP-binding component"/>
    <property type="match status" value="1"/>
</dbReference>
<evidence type="ECO:0000256" key="5">
    <source>
        <dbReference type="ARBA" id="ARBA00022692"/>
    </source>
</evidence>
<dbReference type="InterPro" id="IPR017871">
    <property type="entry name" value="ABC_transporter-like_CS"/>
</dbReference>
<dbReference type="EMBL" id="AP024222">
    <property type="protein sequence ID" value="BCO07043.1"/>
    <property type="molecule type" value="Genomic_DNA"/>
</dbReference>
<dbReference type="Pfam" id="PF00005">
    <property type="entry name" value="ABC_tran"/>
    <property type="match status" value="1"/>
</dbReference>
<gene>
    <name evidence="15" type="ORF">LLC_22830</name>
</gene>
<evidence type="ECO:0000256" key="10">
    <source>
        <dbReference type="ARBA" id="ARBA00022989"/>
    </source>
</evidence>
<evidence type="ECO:0000313" key="15">
    <source>
        <dbReference type="EMBL" id="BCO07043.1"/>
    </source>
</evidence>
<dbReference type="InterPro" id="IPR013563">
    <property type="entry name" value="Oligopep_ABC_C"/>
</dbReference>
<dbReference type="Gene3D" id="1.10.3720.10">
    <property type="entry name" value="MetI-like"/>
    <property type="match status" value="1"/>
</dbReference>
<dbReference type="GO" id="GO:0055085">
    <property type="term" value="P:transmembrane transport"/>
    <property type="evidence" value="ECO:0007669"/>
    <property type="project" value="InterPro"/>
</dbReference>
<dbReference type="GO" id="GO:0016887">
    <property type="term" value="F:ATP hydrolysis activity"/>
    <property type="evidence" value="ECO:0007669"/>
    <property type="project" value="InterPro"/>
</dbReference>
<dbReference type="CDD" id="cd03257">
    <property type="entry name" value="ABC_NikE_OppD_transporters"/>
    <property type="match status" value="1"/>
</dbReference>
<dbReference type="InterPro" id="IPR003593">
    <property type="entry name" value="AAA+_ATPase"/>
</dbReference>
<dbReference type="InterPro" id="IPR027417">
    <property type="entry name" value="P-loop_NTPase"/>
</dbReference>
<dbReference type="Pfam" id="PF00528">
    <property type="entry name" value="BPD_transp_1"/>
    <property type="match status" value="1"/>
</dbReference>
<keyword evidence="7" id="KW-0067">ATP-binding</keyword>
<evidence type="ECO:0000256" key="7">
    <source>
        <dbReference type="ARBA" id="ARBA00022840"/>
    </source>
</evidence>
<evidence type="ECO:0000256" key="9">
    <source>
        <dbReference type="ARBA" id="ARBA00022927"/>
    </source>
</evidence>
<keyword evidence="10 12" id="KW-1133">Transmembrane helix</keyword>
<keyword evidence="3 12" id="KW-0813">Transport</keyword>
<dbReference type="Gene3D" id="3.40.50.300">
    <property type="entry name" value="P-loop containing nucleotide triphosphate hydrolases"/>
    <property type="match status" value="1"/>
</dbReference>
<dbReference type="PROSITE" id="PS00211">
    <property type="entry name" value="ABC_TRANSPORTER_1"/>
    <property type="match status" value="1"/>
</dbReference>
<name>A0AAD1NIR0_LACLC</name>
<dbReference type="GO" id="GO:0005886">
    <property type="term" value="C:plasma membrane"/>
    <property type="evidence" value="ECO:0007669"/>
    <property type="project" value="UniProtKB-SubCell"/>
</dbReference>
<dbReference type="InterPro" id="IPR045621">
    <property type="entry name" value="BPD_transp_1_N"/>
</dbReference>
<comment type="similarity">
    <text evidence="12">Belongs to the binding-protein-dependent transport system permease family.</text>
</comment>
<evidence type="ECO:0000313" key="16">
    <source>
        <dbReference type="Proteomes" id="UP000595253"/>
    </source>
</evidence>
<feature type="transmembrane region" description="Helical" evidence="12">
    <location>
        <begin position="318"/>
        <end position="340"/>
    </location>
</feature>
<evidence type="ECO:0000256" key="2">
    <source>
        <dbReference type="ARBA" id="ARBA00005417"/>
    </source>
</evidence>
<comment type="similarity">
    <text evidence="2">Belongs to the ABC transporter superfamily.</text>
</comment>
<dbReference type="InterPro" id="IPR003439">
    <property type="entry name" value="ABC_transporter-like_ATP-bd"/>
</dbReference>
<keyword evidence="4" id="KW-1003">Cell membrane</keyword>
<dbReference type="PROSITE" id="PS50928">
    <property type="entry name" value="ABC_TM1"/>
    <property type="match status" value="1"/>
</dbReference>
<feature type="transmembrane region" description="Helical" evidence="12">
    <location>
        <begin position="412"/>
        <end position="434"/>
    </location>
</feature>
<evidence type="ECO:0000256" key="4">
    <source>
        <dbReference type="ARBA" id="ARBA00022475"/>
    </source>
</evidence>
<evidence type="ECO:0000256" key="11">
    <source>
        <dbReference type="ARBA" id="ARBA00023136"/>
    </source>
</evidence>
<feature type="transmembrane region" description="Helical" evidence="12">
    <location>
        <begin position="599"/>
        <end position="625"/>
    </location>
</feature>
<dbReference type="SUPFAM" id="SSF161098">
    <property type="entry name" value="MetI-like"/>
    <property type="match status" value="1"/>
</dbReference>
<feature type="domain" description="ABC transporter" evidence="13">
    <location>
        <begin position="5"/>
        <end position="255"/>
    </location>
</feature>
<dbReference type="InterPro" id="IPR000515">
    <property type="entry name" value="MetI-like"/>
</dbReference>
<dbReference type="GO" id="GO:0015833">
    <property type="term" value="P:peptide transport"/>
    <property type="evidence" value="ECO:0007669"/>
    <property type="project" value="UniProtKB-KW"/>
</dbReference>
<keyword evidence="5 12" id="KW-0812">Transmembrane</keyword>
<dbReference type="GO" id="GO:0015031">
    <property type="term" value="P:protein transport"/>
    <property type="evidence" value="ECO:0007669"/>
    <property type="project" value="UniProtKB-KW"/>
</dbReference>
<dbReference type="SUPFAM" id="SSF52540">
    <property type="entry name" value="P-loop containing nucleoside triphosphate hydrolases"/>
    <property type="match status" value="1"/>
</dbReference>
<dbReference type="InterPro" id="IPR050319">
    <property type="entry name" value="ABC_transp_ATP-bind"/>
</dbReference>
<keyword evidence="9" id="KW-0653">Protein transport</keyword>
<proteinExistence type="inferred from homology"/>
<dbReference type="CDD" id="cd06261">
    <property type="entry name" value="TM_PBP2"/>
    <property type="match status" value="1"/>
</dbReference>
<sequence>MSEILSLKDLKVYYPIRSGFFNRVTDNVTAVDGVDLTIHEGETVGLVGESGSGKTTIGKTIVGLEQMTSGKLIYKGQDVSKKKIRNQFKYNKDVQMIFQDAFSSLNPRKNIYDIIAEPIRNFEKLDPNSENKRILELLDIVGLPKQTLSQYPFQFSGGQQQRIGIARAVATNPKLIVADEPVSALDLSVQAQVLNFMKLIQKDLGIAFLFISHDLGVVRHMTDNIAVMHNGRIVEKGTRKDIFEQAEHIYTKRLLSAIPSIDVSRRRENRSKRLEVEQEFETKKSIFYDKEGRALPLQELSKTHWAALPKRGEMWKVIIRRVLLMIPQLFILSILVFFFAKLIPGDPFSGLIGPHTDPHEIEALRRAAGLYDPWWEQYLRWLGHAIHGNLGMSYNLKEPVTTVIGQRAVNTFWMSLLSVILTYLFAVPMSIVAARHEGKWQDRLWLTYNSITFGIPHYVFYLVMIFIFGYSLGWFPTDGTVSPNAVGFVAVFFSRIYHMILPAFSLAVFGTVAIFTYFRSGILDEETQDYVRTARAKGVKERVIFTRHILRNASLPIAANFGFVITGLLGGAIFAETIFGYPGLGQLFITSITGRDYSMITALIFLNGFLGLLGALLSDIIMAIVDPRIRIQ</sequence>
<evidence type="ECO:0000256" key="3">
    <source>
        <dbReference type="ARBA" id="ARBA00022448"/>
    </source>
</evidence>
<keyword evidence="11 12" id="KW-0472">Membrane</keyword>
<dbReference type="InterPro" id="IPR035906">
    <property type="entry name" value="MetI-like_sf"/>
</dbReference>
<accession>A0AAD1NIR0</accession>
<dbReference type="GO" id="GO:0005524">
    <property type="term" value="F:ATP binding"/>
    <property type="evidence" value="ECO:0007669"/>
    <property type="project" value="UniProtKB-KW"/>
</dbReference>
<evidence type="ECO:0000256" key="8">
    <source>
        <dbReference type="ARBA" id="ARBA00022856"/>
    </source>
</evidence>
<keyword evidence="6" id="KW-0547">Nucleotide-binding</keyword>
<dbReference type="SMART" id="SM00382">
    <property type="entry name" value="AAA"/>
    <property type="match status" value="1"/>
</dbReference>
<protein>
    <submittedName>
        <fullName evidence="15">Uncharacterized protein</fullName>
    </submittedName>
</protein>
<evidence type="ECO:0000259" key="14">
    <source>
        <dbReference type="PROSITE" id="PS50928"/>
    </source>
</evidence>
<evidence type="ECO:0000256" key="6">
    <source>
        <dbReference type="ARBA" id="ARBA00022741"/>
    </source>
</evidence>
<evidence type="ECO:0000259" key="13">
    <source>
        <dbReference type="PROSITE" id="PS50893"/>
    </source>
</evidence>
<dbReference type="AlphaFoldDB" id="A0AAD1NIR0"/>
<feature type="transmembrane region" description="Helical" evidence="12">
    <location>
        <begin position="557"/>
        <end position="579"/>
    </location>
</feature>
<dbReference type="PANTHER" id="PTHR43776">
    <property type="entry name" value="TRANSPORT ATP-BINDING PROTEIN"/>
    <property type="match status" value="1"/>
</dbReference>
<feature type="domain" description="ABC transmembrane type-1" evidence="14">
    <location>
        <begin position="408"/>
        <end position="618"/>
    </location>
</feature>
<dbReference type="PROSITE" id="PS50893">
    <property type="entry name" value="ABC_TRANSPORTER_2"/>
    <property type="match status" value="1"/>
</dbReference>
<feature type="transmembrane region" description="Helical" evidence="12">
    <location>
        <begin position="455"/>
        <end position="476"/>
    </location>
</feature>
<dbReference type="Pfam" id="PF08352">
    <property type="entry name" value="oligo_HPY"/>
    <property type="match status" value="1"/>
</dbReference>
<reference evidence="15 16" key="1">
    <citation type="submission" date="2020-12" db="EMBL/GenBank/DDBJ databases">
        <title>Complete genome sequence of lactococcus lactis subsp. cremoris strain EPSC and strain G3-2.</title>
        <authorList>
            <person name="Kita K."/>
            <person name="Ishikawa S."/>
        </authorList>
    </citation>
    <scope>NUCLEOTIDE SEQUENCE [LARGE SCALE GENOMIC DNA]</scope>
    <source>
        <strain evidence="15 16">EPSC</strain>
    </source>
</reference>
<feature type="transmembrane region" description="Helical" evidence="12">
    <location>
        <begin position="496"/>
        <end position="518"/>
    </location>
</feature>
<evidence type="ECO:0000256" key="12">
    <source>
        <dbReference type="RuleBase" id="RU363032"/>
    </source>
</evidence>
<comment type="subcellular location">
    <subcellularLocation>
        <location evidence="1 12">Cell membrane</location>
        <topology evidence="1 12">Multi-pass membrane protein</topology>
    </subcellularLocation>
</comment>